<evidence type="ECO:0000313" key="2">
    <source>
        <dbReference type="Proteomes" id="UP000008694"/>
    </source>
</evidence>
<dbReference type="EMBL" id="GL348713">
    <property type="protein sequence ID" value="EFH66627.1"/>
    <property type="molecule type" value="Genomic_DNA"/>
</dbReference>
<proteinExistence type="predicted"/>
<dbReference type="AlphaFoldDB" id="D7KI92"/>
<name>D7KI92_ARALL</name>
<dbReference type="KEGG" id="aly:9329149"/>
<feature type="non-terminal residue" evidence="1">
    <location>
        <position position="65"/>
    </location>
</feature>
<dbReference type="OrthoDB" id="10056816at2759"/>
<keyword evidence="2" id="KW-1185">Reference proteome</keyword>
<gene>
    <name evidence="1" type="ORF">ARALYDRAFT_472233</name>
</gene>
<accession>D7KI92</accession>
<dbReference type="HOGENOM" id="CLU_187919_0_0_1"/>
<evidence type="ECO:0000313" key="1">
    <source>
        <dbReference type="EMBL" id="EFH66627.1"/>
    </source>
</evidence>
<protein>
    <submittedName>
        <fullName evidence="1">Uncharacterized protein</fullName>
    </submittedName>
</protein>
<dbReference type="Proteomes" id="UP000008694">
    <property type="component" value="Unassembled WGS sequence"/>
</dbReference>
<reference evidence="2" key="1">
    <citation type="journal article" date="2011" name="Nat. Genet.">
        <title>The Arabidopsis lyrata genome sequence and the basis of rapid genome size change.</title>
        <authorList>
            <person name="Hu T.T."/>
            <person name="Pattyn P."/>
            <person name="Bakker E.G."/>
            <person name="Cao J."/>
            <person name="Cheng J.-F."/>
            <person name="Clark R.M."/>
            <person name="Fahlgren N."/>
            <person name="Fawcett J.A."/>
            <person name="Grimwood J."/>
            <person name="Gundlach H."/>
            <person name="Haberer G."/>
            <person name="Hollister J.D."/>
            <person name="Ossowski S."/>
            <person name="Ottilar R.P."/>
            <person name="Salamov A.A."/>
            <person name="Schneeberger K."/>
            <person name="Spannagl M."/>
            <person name="Wang X."/>
            <person name="Yang L."/>
            <person name="Nasrallah M.E."/>
            <person name="Bergelson J."/>
            <person name="Carrington J.C."/>
            <person name="Gaut B.S."/>
            <person name="Schmutz J."/>
            <person name="Mayer K.F.X."/>
            <person name="Van de Peer Y."/>
            <person name="Grigoriev I.V."/>
            <person name="Nordborg M."/>
            <person name="Weigel D."/>
            <person name="Guo Y.-L."/>
        </authorList>
    </citation>
    <scope>NUCLEOTIDE SEQUENCE [LARGE SCALE GENOMIC DNA]</scope>
    <source>
        <strain evidence="2">cv. MN47</strain>
    </source>
</reference>
<dbReference type="Gramene" id="fgenesh2_kg.1__2187__AT1G20065.2">
    <property type="protein sequence ID" value="fgenesh2_kg.1__2187__AT1G20065.2"/>
    <property type="gene ID" value="fgenesh2_kg.1__2187__AT1G20065.2"/>
</dbReference>
<dbReference type="STRING" id="81972.D7KI92"/>
<sequence length="65" mass="7405">MEKSRESGFLFCNLCGTMLVLKSTKYVECPLCETTRNAKEIIDKNISYTVSAEVCVFLYSALWIL</sequence>
<organism evidence="2">
    <name type="scientific">Arabidopsis lyrata subsp. lyrata</name>
    <name type="common">Lyre-leaved rock-cress</name>
    <dbReference type="NCBI Taxonomy" id="81972"/>
    <lineage>
        <taxon>Eukaryota</taxon>
        <taxon>Viridiplantae</taxon>
        <taxon>Streptophyta</taxon>
        <taxon>Embryophyta</taxon>
        <taxon>Tracheophyta</taxon>
        <taxon>Spermatophyta</taxon>
        <taxon>Magnoliopsida</taxon>
        <taxon>eudicotyledons</taxon>
        <taxon>Gunneridae</taxon>
        <taxon>Pentapetalae</taxon>
        <taxon>rosids</taxon>
        <taxon>malvids</taxon>
        <taxon>Brassicales</taxon>
        <taxon>Brassicaceae</taxon>
        <taxon>Camelineae</taxon>
        <taxon>Arabidopsis</taxon>
    </lineage>
</organism>